<dbReference type="InterPro" id="IPR036691">
    <property type="entry name" value="Endo/exonu/phosph_ase_sf"/>
</dbReference>
<reference evidence="2 3" key="1">
    <citation type="submission" date="2023-10" db="EMBL/GenBank/DDBJ databases">
        <title>Chromosome-scale genome assembly provides insights into flower coloration mechanisms of Canna indica.</title>
        <authorList>
            <person name="Li C."/>
        </authorList>
    </citation>
    <scope>NUCLEOTIDE SEQUENCE [LARGE SCALE GENOMIC DNA]</scope>
    <source>
        <tissue evidence="2">Flower</tissue>
    </source>
</reference>
<evidence type="ECO:0000256" key="1">
    <source>
        <dbReference type="SAM" id="MobiDB-lite"/>
    </source>
</evidence>
<sequence>MENDETVGRNNRFGNHKYSMDIEGLKSDNGNVNKEKQKENGSQEHRPEIVLLVETHLDEENAKLCLKKFGNGWEGIIVPGDGRSRGMVLAWRSICVEVSLVYKCSQTIHAVVRSSRGKLWLLTGVYASNDAKERMVLWQFLMSLNIENIPWMVISDFNCVVEELDKKGGKNLQWKIEKMLKNVHNELEILERIDENGDACDLVTDKIRCLSNKAIALNKQIHIKWWAKAREK</sequence>
<dbReference type="SUPFAM" id="SSF56219">
    <property type="entry name" value="DNase I-like"/>
    <property type="match status" value="1"/>
</dbReference>
<organism evidence="2 3">
    <name type="scientific">Canna indica</name>
    <name type="common">Indian-shot</name>
    <dbReference type="NCBI Taxonomy" id="4628"/>
    <lineage>
        <taxon>Eukaryota</taxon>
        <taxon>Viridiplantae</taxon>
        <taxon>Streptophyta</taxon>
        <taxon>Embryophyta</taxon>
        <taxon>Tracheophyta</taxon>
        <taxon>Spermatophyta</taxon>
        <taxon>Magnoliopsida</taxon>
        <taxon>Liliopsida</taxon>
        <taxon>Zingiberales</taxon>
        <taxon>Cannaceae</taxon>
        <taxon>Canna</taxon>
    </lineage>
</organism>
<evidence type="ECO:0000313" key="2">
    <source>
        <dbReference type="EMBL" id="WOK92193.1"/>
    </source>
</evidence>
<keyword evidence="3" id="KW-1185">Reference proteome</keyword>
<dbReference type="PANTHER" id="PTHR35218">
    <property type="entry name" value="RNASE H DOMAIN-CONTAINING PROTEIN"/>
    <property type="match status" value="1"/>
</dbReference>
<dbReference type="PANTHER" id="PTHR35218:SF9">
    <property type="entry name" value="ENDONUCLEASE_EXONUCLEASE_PHOSPHATASE DOMAIN-CONTAINING PROTEIN"/>
    <property type="match status" value="1"/>
</dbReference>
<feature type="region of interest" description="Disordered" evidence="1">
    <location>
        <begin position="21"/>
        <end position="45"/>
    </location>
</feature>
<feature type="compositionally biased region" description="Basic and acidic residues" evidence="1">
    <location>
        <begin position="33"/>
        <end position="45"/>
    </location>
</feature>
<protein>
    <submittedName>
        <fullName evidence="2">Uncharacterized protein</fullName>
    </submittedName>
</protein>
<dbReference type="AlphaFoldDB" id="A0AAQ3JLS9"/>
<proteinExistence type="predicted"/>
<dbReference type="EMBL" id="CP136890">
    <property type="protein sequence ID" value="WOK92193.1"/>
    <property type="molecule type" value="Genomic_DNA"/>
</dbReference>
<dbReference type="Gene3D" id="3.60.10.10">
    <property type="entry name" value="Endonuclease/exonuclease/phosphatase"/>
    <property type="match status" value="1"/>
</dbReference>
<accession>A0AAQ3JLS9</accession>
<name>A0AAQ3JLS9_9LILI</name>
<dbReference type="Proteomes" id="UP001327560">
    <property type="component" value="Chromosome 1"/>
</dbReference>
<evidence type="ECO:0000313" key="3">
    <source>
        <dbReference type="Proteomes" id="UP001327560"/>
    </source>
</evidence>
<gene>
    <name evidence="2" type="ORF">Cni_G00884</name>
</gene>